<feature type="compositionally biased region" description="Low complexity" evidence="1">
    <location>
        <begin position="501"/>
        <end position="514"/>
    </location>
</feature>
<dbReference type="EMBL" id="JAXIOK010000011">
    <property type="protein sequence ID" value="KAK4760100.1"/>
    <property type="molecule type" value="Genomic_DNA"/>
</dbReference>
<evidence type="ECO:0000256" key="1">
    <source>
        <dbReference type="SAM" id="MobiDB-lite"/>
    </source>
</evidence>
<dbReference type="GO" id="GO:2000028">
    <property type="term" value="P:regulation of photoperiodism, flowering"/>
    <property type="evidence" value="ECO:0007669"/>
    <property type="project" value="InterPro"/>
</dbReference>
<reference evidence="2 3" key="1">
    <citation type="journal article" date="2023" name="Hortic Res">
        <title>Pangenome of water caltrop reveals structural variations and asymmetric subgenome divergence after allopolyploidization.</title>
        <authorList>
            <person name="Zhang X."/>
            <person name="Chen Y."/>
            <person name="Wang L."/>
            <person name="Yuan Y."/>
            <person name="Fang M."/>
            <person name="Shi L."/>
            <person name="Lu R."/>
            <person name="Comes H.P."/>
            <person name="Ma Y."/>
            <person name="Chen Y."/>
            <person name="Huang G."/>
            <person name="Zhou Y."/>
            <person name="Zheng Z."/>
            <person name="Qiu Y."/>
        </authorList>
    </citation>
    <scope>NUCLEOTIDE SEQUENCE [LARGE SCALE GENOMIC DNA]</scope>
    <source>
        <tissue evidence="2">Roots</tissue>
    </source>
</reference>
<protein>
    <recommendedName>
        <fullName evidence="4">Early flowering 3</fullName>
    </recommendedName>
</protein>
<feature type="region of interest" description="Disordered" evidence="1">
    <location>
        <begin position="308"/>
        <end position="341"/>
    </location>
</feature>
<organism evidence="2 3">
    <name type="scientific">Trapa incisa</name>
    <dbReference type="NCBI Taxonomy" id="236973"/>
    <lineage>
        <taxon>Eukaryota</taxon>
        <taxon>Viridiplantae</taxon>
        <taxon>Streptophyta</taxon>
        <taxon>Embryophyta</taxon>
        <taxon>Tracheophyta</taxon>
        <taxon>Spermatophyta</taxon>
        <taxon>Magnoliopsida</taxon>
        <taxon>eudicotyledons</taxon>
        <taxon>Gunneridae</taxon>
        <taxon>Pentapetalae</taxon>
        <taxon>rosids</taxon>
        <taxon>malvids</taxon>
        <taxon>Myrtales</taxon>
        <taxon>Lythraceae</taxon>
        <taxon>Trapa</taxon>
    </lineage>
</organism>
<feature type="compositionally biased region" description="Basic and acidic residues" evidence="1">
    <location>
        <begin position="99"/>
        <end position="111"/>
    </location>
</feature>
<evidence type="ECO:0008006" key="4">
    <source>
        <dbReference type="Google" id="ProtNLM"/>
    </source>
</evidence>
<feature type="region of interest" description="Disordered" evidence="1">
    <location>
        <begin position="219"/>
        <end position="238"/>
    </location>
</feature>
<keyword evidence="3" id="KW-1185">Reference proteome</keyword>
<feature type="region of interest" description="Disordered" evidence="1">
    <location>
        <begin position="491"/>
        <end position="543"/>
    </location>
</feature>
<evidence type="ECO:0000313" key="3">
    <source>
        <dbReference type="Proteomes" id="UP001345219"/>
    </source>
</evidence>
<comment type="caution">
    <text evidence="2">The sequence shown here is derived from an EMBL/GenBank/DDBJ whole genome shotgun (WGS) entry which is preliminary data.</text>
</comment>
<dbReference type="AlphaFoldDB" id="A0AAN7QAP3"/>
<gene>
    <name evidence="2" type="ORF">SAY87_023231</name>
</gene>
<accession>A0AAN7QAP3</accession>
<sequence>MQFKVTKRGKDGEKIGPMFPRLHVNDAAEKGGPRAPPRNKMALYEQLSIPSQRFNRALLPAKLNGNYMFPPSSSNQVVTSDRRNYFHSQLPLSKPTLLPEKDKSESFKSERSSSLAQPRQRKKSDDEDMTVPVFSQLQEDHQKNKKRKNNKDCSPSIPNYLHHPPSSIENQKNGQEKNTEEAENVNGESNEADKGSEGRGNNESLRAFEVVNVSELQRMNSPLGNTENSDDVSETSALDSMSAMDISPDDVVGVIGQKHFWKARRAIVNQQRVFAVQVFELHRLIKVQKLIASSPHLLFEASTALSKPSSKSLAPTKPLVENNNKSLSPARRIRDEPEKPAHPVECTAENAVGQTPAFINKSAALAPSTCASLGSWCPPPQQLPGQQQWLIPVMSPTEGLVYKPYPVPGFSPTSFCGPYGSSPQMMGNFVNPAYGVPAHQGMGFVPGIPHANHGCFPAYGMSVMSAGVSDVGSVSISAVEQINNPTEASNGQLLRHESKHPQPQSSSNNNVVPSRRTELAASRVQRPKVSYVKGSTGSSPANDRVELAQTGSSQDPSKANYLQGKKTCSFSERERDSANVLRGNGKDEMLLFPMAPATADAERSTQVIRAVPHNARSAPASAARIFRSIQEERKHHDLN</sequence>
<dbReference type="Proteomes" id="UP001345219">
    <property type="component" value="Chromosome 17"/>
</dbReference>
<dbReference type="PANTHER" id="PTHR34281:SF2">
    <property type="entry name" value="PROTEIN EARLY FLOWERING 3"/>
    <property type="match status" value="1"/>
</dbReference>
<proteinExistence type="predicted"/>
<name>A0AAN7QAP3_9MYRT</name>
<dbReference type="PANTHER" id="PTHR34281">
    <property type="entry name" value="PROTEIN EARLY FLOWERING 3"/>
    <property type="match status" value="1"/>
</dbReference>
<dbReference type="InterPro" id="IPR039319">
    <property type="entry name" value="ELF3-like"/>
</dbReference>
<feature type="compositionally biased region" description="Basic and acidic residues" evidence="1">
    <location>
        <begin position="332"/>
        <end position="341"/>
    </location>
</feature>
<evidence type="ECO:0000313" key="2">
    <source>
        <dbReference type="EMBL" id="KAK4760100.1"/>
    </source>
</evidence>
<feature type="region of interest" description="Disordered" evidence="1">
    <location>
        <begin position="89"/>
        <end position="205"/>
    </location>
</feature>